<comment type="caution">
    <text evidence="2">The sequence shown here is derived from an EMBL/GenBank/DDBJ whole genome shotgun (WGS) entry which is preliminary data.</text>
</comment>
<reference evidence="2 3" key="1">
    <citation type="submission" date="2020-08" db="EMBL/GenBank/DDBJ databases">
        <title>Genomic Encyclopedia of Type Strains, Phase III (KMG-III): the genomes of soil and plant-associated and newly described type strains.</title>
        <authorList>
            <person name="Whitman W."/>
        </authorList>
    </citation>
    <scope>NUCLEOTIDE SEQUENCE [LARGE SCALE GENOMIC DNA]</scope>
    <source>
        <strain evidence="2 3">CECT 4462</strain>
    </source>
</reference>
<gene>
    <name evidence="2" type="ORF">FHR87_003770</name>
</gene>
<evidence type="ECO:0000256" key="1">
    <source>
        <dbReference type="SAM" id="Phobius"/>
    </source>
</evidence>
<feature type="transmembrane region" description="Helical" evidence="1">
    <location>
        <begin position="36"/>
        <end position="54"/>
    </location>
</feature>
<name>A0A839TB22_AZOMA</name>
<dbReference type="AlphaFoldDB" id="A0A839TB22"/>
<evidence type="ECO:0000313" key="3">
    <source>
        <dbReference type="Proteomes" id="UP000549250"/>
    </source>
</evidence>
<dbReference type="RefSeq" id="WP_183168173.1">
    <property type="nucleotide sequence ID" value="NZ_JACHXI010000034.1"/>
</dbReference>
<evidence type="ECO:0000313" key="2">
    <source>
        <dbReference type="EMBL" id="MBB3105334.1"/>
    </source>
</evidence>
<dbReference type="Proteomes" id="UP000549250">
    <property type="component" value="Unassembled WGS sequence"/>
</dbReference>
<sequence length="183" mass="19203">MVFLATIVGALSALFGGVFGLAEKLPVGLNGTGARRLAAFALACIVALIIGILMRTHQVLSPSTERLRAQLADIGIENTVEQNRMLLFLRFGLLPPGVQAVGKDGEATARIILSNQSFLYAKGADFCASLRTMIRNGAGQEDLLSHLSTGSSSIQKTVLAIKALPVVEQASALQAAPLYLCAP</sequence>
<keyword evidence="1" id="KW-0472">Membrane</keyword>
<keyword evidence="3" id="KW-1185">Reference proteome</keyword>
<organism evidence="2 3">
    <name type="scientific">Azomonas macrocytogenes</name>
    <name type="common">Azotobacter macrocytogenes</name>
    <dbReference type="NCBI Taxonomy" id="69962"/>
    <lineage>
        <taxon>Bacteria</taxon>
        <taxon>Pseudomonadati</taxon>
        <taxon>Pseudomonadota</taxon>
        <taxon>Gammaproteobacteria</taxon>
        <taxon>Pseudomonadales</taxon>
        <taxon>Pseudomonadaceae</taxon>
        <taxon>Azomonas</taxon>
    </lineage>
</organism>
<accession>A0A839TB22</accession>
<dbReference type="EMBL" id="JACHXI010000034">
    <property type="protein sequence ID" value="MBB3105334.1"/>
    <property type="molecule type" value="Genomic_DNA"/>
</dbReference>
<protein>
    <submittedName>
        <fullName evidence="2">Uncharacterized protein</fullName>
    </submittedName>
</protein>
<keyword evidence="1" id="KW-1133">Transmembrane helix</keyword>
<proteinExistence type="predicted"/>
<keyword evidence="1" id="KW-0812">Transmembrane</keyword>